<gene>
    <name evidence="1" type="ORF">L6452_02333</name>
</gene>
<dbReference type="Proteomes" id="UP001055879">
    <property type="component" value="Linkage Group LG01"/>
</dbReference>
<proteinExistence type="predicted"/>
<reference evidence="2" key="1">
    <citation type="journal article" date="2022" name="Mol. Ecol. Resour.">
        <title>The genomes of chicory, endive, great burdock and yacon provide insights into Asteraceae palaeo-polyploidization history and plant inulin production.</title>
        <authorList>
            <person name="Fan W."/>
            <person name="Wang S."/>
            <person name="Wang H."/>
            <person name="Wang A."/>
            <person name="Jiang F."/>
            <person name="Liu H."/>
            <person name="Zhao H."/>
            <person name="Xu D."/>
            <person name="Zhang Y."/>
        </authorList>
    </citation>
    <scope>NUCLEOTIDE SEQUENCE [LARGE SCALE GENOMIC DNA]</scope>
    <source>
        <strain evidence="2">cv. Niubang</strain>
    </source>
</reference>
<dbReference type="EMBL" id="CM042047">
    <property type="protein sequence ID" value="KAI3771174.1"/>
    <property type="molecule type" value="Genomic_DNA"/>
</dbReference>
<name>A0ACB9FIK4_ARCLA</name>
<protein>
    <submittedName>
        <fullName evidence="1">Uncharacterized protein</fullName>
    </submittedName>
</protein>
<organism evidence="1 2">
    <name type="scientific">Arctium lappa</name>
    <name type="common">Greater burdock</name>
    <name type="synonym">Lappa major</name>
    <dbReference type="NCBI Taxonomy" id="4217"/>
    <lineage>
        <taxon>Eukaryota</taxon>
        <taxon>Viridiplantae</taxon>
        <taxon>Streptophyta</taxon>
        <taxon>Embryophyta</taxon>
        <taxon>Tracheophyta</taxon>
        <taxon>Spermatophyta</taxon>
        <taxon>Magnoliopsida</taxon>
        <taxon>eudicotyledons</taxon>
        <taxon>Gunneridae</taxon>
        <taxon>Pentapetalae</taxon>
        <taxon>asterids</taxon>
        <taxon>campanulids</taxon>
        <taxon>Asterales</taxon>
        <taxon>Asteraceae</taxon>
        <taxon>Carduoideae</taxon>
        <taxon>Cardueae</taxon>
        <taxon>Arctiinae</taxon>
        <taxon>Arctium</taxon>
    </lineage>
</organism>
<evidence type="ECO:0000313" key="2">
    <source>
        <dbReference type="Proteomes" id="UP001055879"/>
    </source>
</evidence>
<accession>A0ACB9FIK4</accession>
<comment type="caution">
    <text evidence="1">The sequence shown here is derived from an EMBL/GenBank/DDBJ whole genome shotgun (WGS) entry which is preliminary data.</text>
</comment>
<reference evidence="1 2" key="2">
    <citation type="journal article" date="2022" name="Mol. Ecol. Resour.">
        <title>The genomes of chicory, endive, great burdock and yacon provide insights into Asteraceae paleo-polyploidization history and plant inulin production.</title>
        <authorList>
            <person name="Fan W."/>
            <person name="Wang S."/>
            <person name="Wang H."/>
            <person name="Wang A."/>
            <person name="Jiang F."/>
            <person name="Liu H."/>
            <person name="Zhao H."/>
            <person name="Xu D."/>
            <person name="Zhang Y."/>
        </authorList>
    </citation>
    <scope>NUCLEOTIDE SEQUENCE [LARGE SCALE GENOMIC DNA]</scope>
    <source>
        <strain evidence="2">cv. Niubang</strain>
    </source>
</reference>
<sequence length="75" mass="8038">MPPTTVFPSLSFSGVLSTLSDSKISAVASAFFLSDSKFSSITSVVFLSSSRDRYSCYALLASTILFLLLPGYEDP</sequence>
<keyword evidence="2" id="KW-1185">Reference proteome</keyword>
<evidence type="ECO:0000313" key="1">
    <source>
        <dbReference type="EMBL" id="KAI3771174.1"/>
    </source>
</evidence>